<evidence type="ECO:0000313" key="2">
    <source>
        <dbReference type="WBParaSite" id="MhA1_Contig797.frz3.gene14"/>
    </source>
</evidence>
<keyword evidence="1" id="KW-1185">Reference proteome</keyword>
<protein>
    <submittedName>
        <fullName evidence="2">Uncharacterized protein</fullName>
    </submittedName>
</protein>
<organism evidence="1 2">
    <name type="scientific">Meloidogyne hapla</name>
    <name type="common">Root-knot nematode worm</name>
    <dbReference type="NCBI Taxonomy" id="6305"/>
    <lineage>
        <taxon>Eukaryota</taxon>
        <taxon>Metazoa</taxon>
        <taxon>Ecdysozoa</taxon>
        <taxon>Nematoda</taxon>
        <taxon>Chromadorea</taxon>
        <taxon>Rhabditida</taxon>
        <taxon>Tylenchina</taxon>
        <taxon>Tylenchomorpha</taxon>
        <taxon>Tylenchoidea</taxon>
        <taxon>Meloidogynidae</taxon>
        <taxon>Meloidogyninae</taxon>
        <taxon>Meloidogyne</taxon>
    </lineage>
</organism>
<dbReference type="WBParaSite" id="MhA1_Contig797.frz3.gene14">
    <property type="protein sequence ID" value="MhA1_Contig797.frz3.gene14"/>
    <property type="gene ID" value="MhA1_Contig797.frz3.gene14"/>
</dbReference>
<sequence>MCKENQTREECFNCNTNYCNKENKVHKQCWVKNKKLCNSSHNSYCFMERNSTDEINKGCDNCSTLACKKCFDNRYNNWKDIPYYCYSFNGTTKIVKECSFTEPDCYIVKINNKDEKQNQLHYNCGKCPASNKDFLNTKDSQLSKIINKTNINSLQCVECNKGPLCNTKELFEKQLFCWEKSEKSVEMTKMTRICKSECFVYREENGNG</sequence>
<reference evidence="2" key="1">
    <citation type="submission" date="2016-11" db="UniProtKB">
        <authorList>
            <consortium name="WormBaseParasite"/>
        </authorList>
    </citation>
    <scope>IDENTIFICATION</scope>
</reference>
<accession>A0A1I8BYI1</accession>
<dbReference type="Proteomes" id="UP000095281">
    <property type="component" value="Unplaced"/>
</dbReference>
<name>A0A1I8BYI1_MELHA</name>
<evidence type="ECO:0000313" key="1">
    <source>
        <dbReference type="Proteomes" id="UP000095281"/>
    </source>
</evidence>
<proteinExistence type="predicted"/>
<dbReference type="AlphaFoldDB" id="A0A1I8BYI1"/>